<keyword evidence="2" id="KW-1185">Reference proteome</keyword>
<sequence length="154" mass="16871">MASFLAKLPSLVFPPNSSVRFLRFSRVASSGLPNTAPPANSSYIGKTFSHVFQECASGRLINPGKQAGFRPTAFVTNGLIQMYVRCSRPDFTCSVFDEMPVRDTVSRNATFLVCGEGGDFCRGGSLSGNAREGCGVLEFDVVWVFAEWEEFEVY</sequence>
<protein>
    <submittedName>
        <fullName evidence="1">Uncharacterized protein</fullName>
    </submittedName>
</protein>
<dbReference type="Proteomes" id="UP001057402">
    <property type="component" value="Chromosome 1"/>
</dbReference>
<dbReference type="EMBL" id="CM042880">
    <property type="protein sequence ID" value="KAI4388987.1"/>
    <property type="molecule type" value="Genomic_DNA"/>
</dbReference>
<gene>
    <name evidence="1" type="ORF">MLD38_001264</name>
</gene>
<comment type="caution">
    <text evidence="1">The sequence shown here is derived from an EMBL/GenBank/DDBJ whole genome shotgun (WGS) entry which is preliminary data.</text>
</comment>
<evidence type="ECO:0000313" key="2">
    <source>
        <dbReference type="Proteomes" id="UP001057402"/>
    </source>
</evidence>
<proteinExistence type="predicted"/>
<evidence type="ECO:0000313" key="1">
    <source>
        <dbReference type="EMBL" id="KAI4388987.1"/>
    </source>
</evidence>
<accession>A0ACB9SLA8</accession>
<name>A0ACB9SLA8_9MYRT</name>
<reference evidence="2" key="1">
    <citation type="journal article" date="2023" name="Front. Plant Sci.">
        <title>Chromosomal-level genome assembly of Melastoma candidum provides insights into trichome evolution.</title>
        <authorList>
            <person name="Zhong Y."/>
            <person name="Wu W."/>
            <person name="Sun C."/>
            <person name="Zou P."/>
            <person name="Liu Y."/>
            <person name="Dai S."/>
            <person name="Zhou R."/>
        </authorList>
    </citation>
    <scope>NUCLEOTIDE SEQUENCE [LARGE SCALE GENOMIC DNA]</scope>
</reference>
<organism evidence="1 2">
    <name type="scientific">Melastoma candidum</name>
    <dbReference type="NCBI Taxonomy" id="119954"/>
    <lineage>
        <taxon>Eukaryota</taxon>
        <taxon>Viridiplantae</taxon>
        <taxon>Streptophyta</taxon>
        <taxon>Embryophyta</taxon>
        <taxon>Tracheophyta</taxon>
        <taxon>Spermatophyta</taxon>
        <taxon>Magnoliopsida</taxon>
        <taxon>eudicotyledons</taxon>
        <taxon>Gunneridae</taxon>
        <taxon>Pentapetalae</taxon>
        <taxon>rosids</taxon>
        <taxon>malvids</taxon>
        <taxon>Myrtales</taxon>
        <taxon>Melastomataceae</taxon>
        <taxon>Melastomatoideae</taxon>
        <taxon>Melastomateae</taxon>
        <taxon>Melastoma</taxon>
    </lineage>
</organism>